<protein>
    <recommendedName>
        <fullName evidence="3">SPOR domain-containing protein</fullName>
    </recommendedName>
</protein>
<evidence type="ECO:0000313" key="2">
    <source>
        <dbReference type="Proteomes" id="UP000244905"/>
    </source>
</evidence>
<proteinExistence type="predicted"/>
<gene>
    <name evidence="1" type="ORF">C5O23_05225</name>
</gene>
<reference evidence="2" key="1">
    <citation type="submission" date="2018-02" db="EMBL/GenBank/DDBJ databases">
        <authorList>
            <person name="Clavel T."/>
            <person name="Strowig T."/>
        </authorList>
    </citation>
    <scope>NUCLEOTIDE SEQUENCE [LARGE SCALE GENOMIC DNA]</scope>
    <source>
        <strain evidence="2">DSM 103720</strain>
    </source>
</reference>
<keyword evidence="2" id="KW-1185">Reference proteome</keyword>
<dbReference type="AlphaFoldDB" id="A0A2V1IR80"/>
<name>A0A2V1IR80_9BACT</name>
<sequence>MALGILYSTTGLINGPKVNSASLDTGLSSRIEQSAPVFEVAADEDVSREIVLNIAMPAEQPDMAQSDCAAEQTEEAPQRYLLVVGSFPTLASANRHIYYVGDTSLRVIEMAGNYRIYVASAPTIEEARRLSAYISKTYPSVWVCRR</sequence>
<organism evidence="1 2">
    <name type="scientific">Duncaniella muris</name>
    <dbReference type="NCBI Taxonomy" id="2094150"/>
    <lineage>
        <taxon>Bacteria</taxon>
        <taxon>Pseudomonadati</taxon>
        <taxon>Bacteroidota</taxon>
        <taxon>Bacteroidia</taxon>
        <taxon>Bacteroidales</taxon>
        <taxon>Muribaculaceae</taxon>
        <taxon>Duncaniella</taxon>
    </lineage>
</organism>
<dbReference type="Proteomes" id="UP000244905">
    <property type="component" value="Unassembled WGS sequence"/>
</dbReference>
<comment type="caution">
    <text evidence="1">The sequence shown here is derived from an EMBL/GenBank/DDBJ whole genome shotgun (WGS) entry which is preliminary data.</text>
</comment>
<evidence type="ECO:0000313" key="1">
    <source>
        <dbReference type="EMBL" id="PWB02831.1"/>
    </source>
</evidence>
<dbReference type="EMBL" id="PUEC01000009">
    <property type="protein sequence ID" value="PWB02831.1"/>
    <property type="molecule type" value="Genomic_DNA"/>
</dbReference>
<accession>A0A2V1IR80</accession>
<evidence type="ECO:0008006" key="3">
    <source>
        <dbReference type="Google" id="ProtNLM"/>
    </source>
</evidence>